<evidence type="ECO:0000259" key="5">
    <source>
        <dbReference type="Pfam" id="PF17851"/>
    </source>
</evidence>
<evidence type="ECO:0000313" key="7">
    <source>
        <dbReference type="Proteomes" id="UP000776164"/>
    </source>
</evidence>
<dbReference type="EMBL" id="JAFBBU010000001">
    <property type="protein sequence ID" value="MBM7470647.1"/>
    <property type="molecule type" value="Genomic_DNA"/>
</dbReference>
<evidence type="ECO:0000313" key="6">
    <source>
        <dbReference type="EMBL" id="MBM7470647.1"/>
    </source>
</evidence>
<dbReference type="Proteomes" id="UP000776164">
    <property type="component" value="Unassembled WGS sequence"/>
</dbReference>
<keyword evidence="2 4" id="KW-0378">Hydrolase</keyword>
<evidence type="ECO:0000256" key="3">
    <source>
        <dbReference type="ARBA" id="ARBA00023295"/>
    </source>
</evidence>
<organism evidence="6 7">
    <name type="scientific">Subtercola frigoramans</name>
    <dbReference type="NCBI Taxonomy" id="120298"/>
    <lineage>
        <taxon>Bacteria</taxon>
        <taxon>Bacillati</taxon>
        <taxon>Actinomycetota</taxon>
        <taxon>Actinomycetes</taxon>
        <taxon>Micrococcales</taxon>
        <taxon>Microbacteriaceae</taxon>
        <taxon>Subtercola</taxon>
    </lineage>
</organism>
<dbReference type="Pfam" id="PF17851">
    <property type="entry name" value="GH43_C2"/>
    <property type="match status" value="1"/>
</dbReference>
<dbReference type="InterPro" id="IPR023296">
    <property type="entry name" value="Glyco_hydro_beta-prop_sf"/>
</dbReference>
<keyword evidence="3 4" id="KW-0326">Glycosidase</keyword>
<evidence type="ECO:0000256" key="1">
    <source>
        <dbReference type="ARBA" id="ARBA00009865"/>
    </source>
</evidence>
<dbReference type="PANTHER" id="PTHR42812">
    <property type="entry name" value="BETA-XYLOSIDASE"/>
    <property type="match status" value="1"/>
</dbReference>
<keyword evidence="7" id="KW-1185">Reference proteome</keyword>
<reference evidence="6 7" key="1">
    <citation type="submission" date="2021-01" db="EMBL/GenBank/DDBJ databases">
        <title>Sequencing the genomes of 1000 actinobacteria strains.</title>
        <authorList>
            <person name="Klenk H.-P."/>
        </authorList>
    </citation>
    <scope>NUCLEOTIDE SEQUENCE [LARGE SCALE GENOMIC DNA]</scope>
    <source>
        <strain evidence="6 7">DSM 13057</strain>
    </source>
</reference>
<comment type="similarity">
    <text evidence="1 4">Belongs to the glycosyl hydrolase 43 family.</text>
</comment>
<dbReference type="InterPro" id="IPR006710">
    <property type="entry name" value="Glyco_hydro_43"/>
</dbReference>
<gene>
    <name evidence="6" type="ORF">JOE66_000281</name>
</gene>
<dbReference type="InterPro" id="IPR051795">
    <property type="entry name" value="Glycosyl_Hydrlase_43"/>
</dbReference>
<protein>
    <recommendedName>
        <fullName evidence="5">Beta-xylosidase C-terminal Concanavalin A-like domain-containing protein</fullName>
    </recommendedName>
</protein>
<dbReference type="Gene3D" id="2.60.120.200">
    <property type="match status" value="1"/>
</dbReference>
<dbReference type="Gene3D" id="2.115.10.20">
    <property type="entry name" value="Glycosyl hydrolase domain, family 43"/>
    <property type="match status" value="1"/>
</dbReference>
<proteinExistence type="inferred from homology"/>
<name>A0ABS2L0P2_9MICO</name>
<comment type="caution">
    <text evidence="6">The sequence shown here is derived from an EMBL/GenBank/DDBJ whole genome shotgun (WGS) entry which is preliminary data.</text>
</comment>
<dbReference type="PANTHER" id="PTHR42812:SF12">
    <property type="entry name" value="BETA-XYLOSIDASE-RELATED"/>
    <property type="match status" value="1"/>
</dbReference>
<evidence type="ECO:0000256" key="4">
    <source>
        <dbReference type="RuleBase" id="RU361187"/>
    </source>
</evidence>
<accession>A0ABS2L0P2</accession>
<dbReference type="SUPFAM" id="SSF75005">
    <property type="entry name" value="Arabinanase/levansucrase/invertase"/>
    <property type="match status" value="1"/>
</dbReference>
<dbReference type="Pfam" id="PF04616">
    <property type="entry name" value="Glyco_hydro_43"/>
    <property type="match status" value="1"/>
</dbReference>
<dbReference type="InterPro" id="IPR013320">
    <property type="entry name" value="ConA-like_dom_sf"/>
</dbReference>
<dbReference type="InterPro" id="IPR041542">
    <property type="entry name" value="GH43_C2"/>
</dbReference>
<feature type="domain" description="Beta-xylosidase C-terminal Concanavalin A-like" evidence="5">
    <location>
        <begin position="253"/>
        <end position="388"/>
    </location>
</feature>
<evidence type="ECO:0000256" key="2">
    <source>
        <dbReference type="ARBA" id="ARBA00022801"/>
    </source>
</evidence>
<sequence>MSDFGAGHLVVHTDDPRGPWSEPVFISGAIGIDPDIAWDDGGTCYLTWCGFGPTPQQSGIVQARVNLEEGILLEPPYRVWQGTGLAYPEGPHLYQRDSYWYLLLAEGGTERGHTVTIARCTSPAGPFVPCPANPILTHRSLPGAVQNVGHADLLEREDGSWVAAYLGVRIQGSSPGFHVIGRETFVCAIDWSDDWPVFVEGGVTIPTVDHSFSDDFVGDLDPRWISPSGDPASIARSPLDGGLELMSSIDGGDGSLLCTRVRDLSWSASVTVDAAGGGVRMVVRIDDRHWYGVEVRDGRVRAMGRVGDLTQEFAERDIHSPRTVLRISTVVPVNAGELGGNVGPDDIVLGFDGADGFVELARLDGRYISTEVAGGFTGRMIGLGALTTHARVLSFSYKDSTESESPDPHDVR</sequence>
<dbReference type="SUPFAM" id="SSF49899">
    <property type="entry name" value="Concanavalin A-like lectins/glucanases"/>
    <property type="match status" value="1"/>
</dbReference>